<gene>
    <name evidence="1" type="ORF">TI39_contig5813g00001</name>
</gene>
<sequence>VRERRFEYVSAAARELESAHEYKLRLASAETDNGKEIKLPIGYGRVEENT</sequence>
<dbReference type="AlphaFoldDB" id="A0A0F4G774"/>
<accession>A0A0F4G774</accession>
<proteinExistence type="predicted"/>
<organism evidence="1 2">
    <name type="scientific">Zymoseptoria brevis</name>
    <dbReference type="NCBI Taxonomy" id="1047168"/>
    <lineage>
        <taxon>Eukaryota</taxon>
        <taxon>Fungi</taxon>
        <taxon>Dikarya</taxon>
        <taxon>Ascomycota</taxon>
        <taxon>Pezizomycotina</taxon>
        <taxon>Dothideomycetes</taxon>
        <taxon>Dothideomycetidae</taxon>
        <taxon>Mycosphaerellales</taxon>
        <taxon>Mycosphaerellaceae</taxon>
        <taxon>Zymoseptoria</taxon>
    </lineage>
</organism>
<name>A0A0F4G774_9PEZI</name>
<dbReference type="Proteomes" id="UP000033647">
    <property type="component" value="Unassembled WGS sequence"/>
</dbReference>
<dbReference type="EMBL" id="LAFY01005768">
    <property type="protein sequence ID" value="KJX92882.1"/>
    <property type="molecule type" value="Genomic_DNA"/>
</dbReference>
<evidence type="ECO:0000313" key="2">
    <source>
        <dbReference type="Proteomes" id="UP000033647"/>
    </source>
</evidence>
<evidence type="ECO:0000313" key="1">
    <source>
        <dbReference type="EMBL" id="KJX92882.1"/>
    </source>
</evidence>
<protein>
    <submittedName>
        <fullName evidence="1">Uncharacterized protein</fullName>
    </submittedName>
</protein>
<reference evidence="1 2" key="1">
    <citation type="submission" date="2015-03" db="EMBL/GenBank/DDBJ databases">
        <title>RNA-seq based gene annotation and comparative genomics of four Zymoseptoria species reveal species-specific pathogenicity related genes and transposable element activity.</title>
        <authorList>
            <person name="Grandaubert J."/>
            <person name="Bhattacharyya A."/>
            <person name="Stukenbrock E.H."/>
        </authorList>
    </citation>
    <scope>NUCLEOTIDE SEQUENCE [LARGE SCALE GENOMIC DNA]</scope>
    <source>
        <strain evidence="1 2">Zb18110</strain>
    </source>
</reference>
<feature type="non-terminal residue" evidence="1">
    <location>
        <position position="1"/>
    </location>
</feature>
<comment type="caution">
    <text evidence="1">The sequence shown here is derived from an EMBL/GenBank/DDBJ whole genome shotgun (WGS) entry which is preliminary data.</text>
</comment>
<keyword evidence="2" id="KW-1185">Reference proteome</keyword>